<dbReference type="Proteomes" id="UP000030651">
    <property type="component" value="Unassembled WGS sequence"/>
</dbReference>
<evidence type="ECO:0000259" key="8">
    <source>
        <dbReference type="Pfam" id="PF07732"/>
    </source>
</evidence>
<dbReference type="Pfam" id="PF07732">
    <property type="entry name" value="Cu-oxidase_3"/>
    <property type="match status" value="1"/>
</dbReference>
<evidence type="ECO:0008006" key="11">
    <source>
        <dbReference type="Google" id="ProtNLM"/>
    </source>
</evidence>
<dbReference type="KEGG" id="pfy:PFICI_02462"/>
<dbReference type="PANTHER" id="PTHR11709:SF394">
    <property type="entry name" value="FI03373P-RELATED"/>
    <property type="match status" value="1"/>
</dbReference>
<dbReference type="RefSeq" id="XP_007829234.1">
    <property type="nucleotide sequence ID" value="XM_007831043.1"/>
</dbReference>
<dbReference type="OMA" id="QVANNFT"/>
<dbReference type="InterPro" id="IPR011707">
    <property type="entry name" value="Cu-oxidase-like_N"/>
</dbReference>
<dbReference type="eggNOG" id="KOG1263">
    <property type="taxonomic scope" value="Eukaryota"/>
</dbReference>
<evidence type="ECO:0000256" key="4">
    <source>
        <dbReference type="ARBA" id="ARBA00023008"/>
    </source>
</evidence>
<feature type="domain" description="Plastocyanin-like" evidence="7">
    <location>
        <begin position="429"/>
        <end position="559"/>
    </location>
</feature>
<evidence type="ECO:0000313" key="9">
    <source>
        <dbReference type="EMBL" id="ETS84437.1"/>
    </source>
</evidence>
<keyword evidence="5" id="KW-0732">Signal</keyword>
<dbReference type="SUPFAM" id="SSF49503">
    <property type="entry name" value="Cupredoxins"/>
    <property type="match status" value="3"/>
</dbReference>
<dbReference type="OrthoDB" id="2121828at2759"/>
<dbReference type="InParanoid" id="W3XG86"/>
<dbReference type="Pfam" id="PF00394">
    <property type="entry name" value="Cu-oxidase"/>
    <property type="match status" value="1"/>
</dbReference>
<feature type="domain" description="Plastocyanin-like" evidence="8">
    <location>
        <begin position="39"/>
        <end position="140"/>
    </location>
</feature>
<keyword evidence="2" id="KW-0479">Metal-binding</keyword>
<dbReference type="PROSITE" id="PS00079">
    <property type="entry name" value="MULTICOPPER_OXIDASE1"/>
    <property type="match status" value="1"/>
</dbReference>
<dbReference type="Pfam" id="PF07731">
    <property type="entry name" value="Cu-oxidase_2"/>
    <property type="match status" value="1"/>
</dbReference>
<evidence type="ECO:0000256" key="1">
    <source>
        <dbReference type="ARBA" id="ARBA00010609"/>
    </source>
</evidence>
<accession>W3XG86</accession>
<evidence type="ECO:0000256" key="3">
    <source>
        <dbReference type="ARBA" id="ARBA00023002"/>
    </source>
</evidence>
<dbReference type="HOGENOM" id="CLU_006504_8_3_1"/>
<dbReference type="InterPro" id="IPR011706">
    <property type="entry name" value="Cu-oxidase_C"/>
</dbReference>
<dbReference type="InterPro" id="IPR045087">
    <property type="entry name" value="Cu-oxidase_fam"/>
</dbReference>
<evidence type="ECO:0000313" key="10">
    <source>
        <dbReference type="Proteomes" id="UP000030651"/>
    </source>
</evidence>
<dbReference type="PROSITE" id="PS00080">
    <property type="entry name" value="MULTICOPPER_OXIDASE2"/>
    <property type="match status" value="1"/>
</dbReference>
<dbReference type="GeneID" id="19267475"/>
<feature type="signal peptide" evidence="5">
    <location>
        <begin position="1"/>
        <end position="21"/>
    </location>
</feature>
<keyword evidence="4" id="KW-0186">Copper</keyword>
<dbReference type="InterPro" id="IPR008972">
    <property type="entry name" value="Cupredoxin"/>
</dbReference>
<organism evidence="9 10">
    <name type="scientific">Pestalotiopsis fici (strain W106-1 / CGMCC3.15140)</name>
    <dbReference type="NCBI Taxonomy" id="1229662"/>
    <lineage>
        <taxon>Eukaryota</taxon>
        <taxon>Fungi</taxon>
        <taxon>Dikarya</taxon>
        <taxon>Ascomycota</taxon>
        <taxon>Pezizomycotina</taxon>
        <taxon>Sordariomycetes</taxon>
        <taxon>Xylariomycetidae</taxon>
        <taxon>Amphisphaeriales</taxon>
        <taxon>Sporocadaceae</taxon>
        <taxon>Pestalotiopsis</taxon>
    </lineage>
</organism>
<dbReference type="PANTHER" id="PTHR11709">
    <property type="entry name" value="MULTI-COPPER OXIDASE"/>
    <property type="match status" value="1"/>
</dbReference>
<reference evidence="10" key="1">
    <citation type="journal article" date="2015" name="BMC Genomics">
        <title>Genomic and transcriptomic analysis of the endophytic fungus Pestalotiopsis fici reveals its lifestyle and high potential for synthesis of natural products.</title>
        <authorList>
            <person name="Wang X."/>
            <person name="Zhang X."/>
            <person name="Liu L."/>
            <person name="Xiang M."/>
            <person name="Wang W."/>
            <person name="Sun X."/>
            <person name="Che Y."/>
            <person name="Guo L."/>
            <person name="Liu G."/>
            <person name="Guo L."/>
            <person name="Wang C."/>
            <person name="Yin W.B."/>
            <person name="Stadler M."/>
            <person name="Zhang X."/>
            <person name="Liu X."/>
        </authorList>
    </citation>
    <scope>NUCLEOTIDE SEQUENCE [LARGE SCALE GENOMIC DNA]</scope>
    <source>
        <strain evidence="10">W106-1 / CGMCC3.15140</strain>
    </source>
</reference>
<dbReference type="InterPro" id="IPR002355">
    <property type="entry name" value="Cu_oxidase_Cu_BS"/>
</dbReference>
<dbReference type="GO" id="GO:0005507">
    <property type="term" value="F:copper ion binding"/>
    <property type="evidence" value="ECO:0007669"/>
    <property type="project" value="InterPro"/>
</dbReference>
<gene>
    <name evidence="9" type="ORF">PFICI_02462</name>
</gene>
<protein>
    <recommendedName>
        <fullName evidence="11">L-ascorbate oxidase</fullName>
    </recommendedName>
</protein>
<feature type="chain" id="PRO_5004834608" description="L-ascorbate oxidase" evidence="5">
    <location>
        <begin position="22"/>
        <end position="598"/>
    </location>
</feature>
<dbReference type="InterPro" id="IPR017762">
    <property type="entry name" value="Multicopper_oxidase_fun"/>
</dbReference>
<keyword evidence="3" id="KW-0560">Oxidoreductase</keyword>
<dbReference type="GO" id="GO:0016491">
    <property type="term" value="F:oxidoreductase activity"/>
    <property type="evidence" value="ECO:0007669"/>
    <property type="project" value="UniProtKB-KW"/>
</dbReference>
<evidence type="ECO:0000256" key="5">
    <source>
        <dbReference type="SAM" id="SignalP"/>
    </source>
</evidence>
<dbReference type="Gene3D" id="2.60.40.420">
    <property type="entry name" value="Cupredoxins - blue copper proteins"/>
    <property type="match status" value="3"/>
</dbReference>
<evidence type="ECO:0000256" key="2">
    <source>
        <dbReference type="ARBA" id="ARBA00022723"/>
    </source>
</evidence>
<dbReference type="NCBIfam" id="TIGR03390">
    <property type="entry name" value="ascorbOXfungal"/>
    <property type="match status" value="1"/>
</dbReference>
<evidence type="ECO:0000259" key="6">
    <source>
        <dbReference type="Pfam" id="PF00394"/>
    </source>
</evidence>
<dbReference type="AlphaFoldDB" id="W3XG86"/>
<dbReference type="EMBL" id="KI912110">
    <property type="protein sequence ID" value="ETS84437.1"/>
    <property type="molecule type" value="Genomic_DNA"/>
</dbReference>
<comment type="similarity">
    <text evidence="1">Belongs to the multicopper oxidase family.</text>
</comment>
<feature type="domain" description="Plastocyanin-like" evidence="6">
    <location>
        <begin position="152"/>
        <end position="309"/>
    </location>
</feature>
<dbReference type="InterPro" id="IPR001117">
    <property type="entry name" value="Cu-oxidase_2nd"/>
</dbReference>
<dbReference type="InterPro" id="IPR033138">
    <property type="entry name" value="Cu_oxidase_CS"/>
</dbReference>
<sequence>MLRAALHLTTVVGLLVPFGLAAGVHKHDQSFTPDYALHVTYEKVDVACRTKLLGLVNGTSPGPPLYMKEGETTWHWHGLAQATAPFSDGTPQASQWAIAPGHFFDYEIQPRIGEAGSYFYHSHVLFQASSIVGPIIVEEASGEPPYRYDEEKIVFLSDYFNWTDEAVVAEAGSHLINGGTYPPLGADETQTDEPWQESPANDKCKPEVFQVEFNKTYRLRMIGAVVASTVSLVIEDHDRFDVINADGAYTKPAEVDRIQLGSGQRFDVLLRTKTEDEVTRLGKSLFWVQVESRYRPVNVTSYAFLQYTNSSVGNRTVPASAPATPPLEISNDIQGWLEYTLEPLEDNGFPAADQVSRTVYLYSSQIFANSTPPFWAVNNRTWTDENQHLGGTPYYDMANNTGTPYLVDIYKNGEAAMPNYDLAVGKYGGWDPNLNVYTAKVGEIIDVVLINEPTGTVGGFDVHPWHIHGGHVYDLGSGPGNYDAAANEKRLQGYHPVLRDTLMLYKYVDSNLVGENGTVYTPQGWRAWRIKVQDAGVWMVHCHLLYHMIMGMQTVWVMGNASEITVNSEPYVKGYLDYGGSAYGNASYDPLVYHHFSD</sequence>
<proteinExistence type="inferred from homology"/>
<evidence type="ECO:0000259" key="7">
    <source>
        <dbReference type="Pfam" id="PF07731"/>
    </source>
</evidence>
<name>W3XG86_PESFW</name>
<keyword evidence="10" id="KW-1185">Reference proteome</keyword>